<evidence type="ECO:0000259" key="5">
    <source>
        <dbReference type="Pfam" id="PF00849"/>
    </source>
</evidence>
<dbReference type="Gene3D" id="3.30.2350.10">
    <property type="entry name" value="Pseudouridine synthase"/>
    <property type="match status" value="1"/>
</dbReference>
<keyword evidence="4" id="KW-0413">Isomerase</keyword>
<dbReference type="SUPFAM" id="SSF55120">
    <property type="entry name" value="Pseudouridine synthase"/>
    <property type="match status" value="1"/>
</dbReference>
<name>A0A0R1REK9_9LACO</name>
<dbReference type="CDD" id="cd02869">
    <property type="entry name" value="PseudoU_synth_RluA_like"/>
    <property type="match status" value="1"/>
</dbReference>
<dbReference type="OrthoDB" id="9807829at2"/>
<evidence type="ECO:0000313" key="7">
    <source>
        <dbReference type="Proteomes" id="UP000051999"/>
    </source>
</evidence>
<gene>
    <name evidence="6" type="ORF">FD35_GL001388</name>
</gene>
<dbReference type="GO" id="GO:0003723">
    <property type="term" value="F:RNA binding"/>
    <property type="evidence" value="ECO:0007669"/>
    <property type="project" value="InterPro"/>
</dbReference>
<feature type="domain" description="Pseudouridine synthase RsuA/RluA-like" evidence="5">
    <location>
        <begin position="90"/>
        <end position="241"/>
    </location>
</feature>
<dbReference type="PANTHER" id="PTHR21600:SF35">
    <property type="entry name" value="PSEUDOURIDINE SYNTHASE"/>
    <property type="match status" value="1"/>
</dbReference>
<dbReference type="NCBIfam" id="TIGR00005">
    <property type="entry name" value="rluA_subfam"/>
    <property type="match status" value="1"/>
</dbReference>
<feature type="active site" evidence="3">
    <location>
        <position position="138"/>
    </location>
</feature>
<comment type="similarity">
    <text evidence="2 4">Belongs to the pseudouridine synthase RluA family.</text>
</comment>
<dbReference type="EMBL" id="AZFF01000023">
    <property type="protein sequence ID" value="KRL53146.1"/>
    <property type="molecule type" value="Genomic_DNA"/>
</dbReference>
<organism evidence="6 7">
    <name type="scientific">Furfurilactobacillus rossiae DSM 15814</name>
    <dbReference type="NCBI Taxonomy" id="1114972"/>
    <lineage>
        <taxon>Bacteria</taxon>
        <taxon>Bacillati</taxon>
        <taxon>Bacillota</taxon>
        <taxon>Bacilli</taxon>
        <taxon>Lactobacillales</taxon>
        <taxon>Lactobacillaceae</taxon>
        <taxon>Furfurilactobacillus</taxon>
    </lineage>
</organism>
<dbReference type="AlphaFoldDB" id="A0A0R1REK9"/>
<comment type="catalytic activity">
    <reaction evidence="1 4">
        <text>a uridine in RNA = a pseudouridine in RNA</text>
        <dbReference type="Rhea" id="RHEA:48348"/>
        <dbReference type="Rhea" id="RHEA-COMP:12068"/>
        <dbReference type="Rhea" id="RHEA-COMP:12069"/>
        <dbReference type="ChEBI" id="CHEBI:65314"/>
        <dbReference type="ChEBI" id="CHEBI:65315"/>
    </reaction>
</comment>
<comment type="caution">
    <text evidence="6">The sequence shown here is derived from an EMBL/GenBank/DDBJ whole genome shotgun (WGS) entry which is preliminary data.</text>
</comment>
<dbReference type="GO" id="GO:0009982">
    <property type="term" value="F:pseudouridine synthase activity"/>
    <property type="evidence" value="ECO:0007669"/>
    <property type="project" value="InterPro"/>
</dbReference>
<dbReference type="PATRIC" id="fig|1114972.6.peg.1407"/>
<dbReference type="InterPro" id="IPR006225">
    <property type="entry name" value="PsdUridine_synth_RluC/D"/>
</dbReference>
<dbReference type="GO" id="GO:0000455">
    <property type="term" value="P:enzyme-directed rRNA pseudouridine synthesis"/>
    <property type="evidence" value="ECO:0007669"/>
    <property type="project" value="TreeGrafter"/>
</dbReference>
<dbReference type="STRING" id="1114972.FD35_GL001388"/>
<evidence type="ECO:0000256" key="2">
    <source>
        <dbReference type="ARBA" id="ARBA00010876"/>
    </source>
</evidence>
<dbReference type="InterPro" id="IPR020103">
    <property type="entry name" value="PsdUridine_synth_cat_dom_sf"/>
</dbReference>
<keyword evidence="7" id="KW-1185">Reference proteome</keyword>
<evidence type="ECO:0000256" key="1">
    <source>
        <dbReference type="ARBA" id="ARBA00000073"/>
    </source>
</evidence>
<protein>
    <recommendedName>
        <fullName evidence="4">Pseudouridine synthase</fullName>
        <ecNumber evidence="4">5.4.99.-</ecNumber>
    </recommendedName>
</protein>
<dbReference type="InterPro" id="IPR050188">
    <property type="entry name" value="RluA_PseudoU_synthase"/>
</dbReference>
<proteinExistence type="inferred from homology"/>
<evidence type="ECO:0000256" key="3">
    <source>
        <dbReference type="PIRSR" id="PIRSR606225-1"/>
    </source>
</evidence>
<dbReference type="EC" id="5.4.99.-" evidence="4"/>
<dbReference type="GO" id="GO:0140098">
    <property type="term" value="F:catalytic activity, acting on RNA"/>
    <property type="evidence" value="ECO:0007669"/>
    <property type="project" value="UniProtKB-ARBA"/>
</dbReference>
<dbReference type="Pfam" id="PF00849">
    <property type="entry name" value="PseudoU_synth_2"/>
    <property type="match status" value="1"/>
</dbReference>
<dbReference type="PROSITE" id="PS01129">
    <property type="entry name" value="PSI_RLU"/>
    <property type="match status" value="1"/>
</dbReference>
<dbReference type="RefSeq" id="WP_017262796.1">
    <property type="nucleotide sequence ID" value="NZ_AUAW01000006.1"/>
</dbReference>
<dbReference type="InterPro" id="IPR006145">
    <property type="entry name" value="PsdUridine_synth_RsuA/RluA"/>
</dbReference>
<comment type="function">
    <text evidence="4">Responsible for synthesis of pseudouridine from uracil.</text>
</comment>
<reference evidence="6 7" key="1">
    <citation type="journal article" date="2015" name="Genome Announc.">
        <title>Expanding the biotechnology potential of lactobacilli through comparative genomics of 213 strains and associated genera.</title>
        <authorList>
            <person name="Sun Z."/>
            <person name="Harris H.M."/>
            <person name="McCann A."/>
            <person name="Guo C."/>
            <person name="Argimon S."/>
            <person name="Zhang W."/>
            <person name="Yang X."/>
            <person name="Jeffery I.B."/>
            <person name="Cooney J.C."/>
            <person name="Kagawa T.F."/>
            <person name="Liu W."/>
            <person name="Song Y."/>
            <person name="Salvetti E."/>
            <person name="Wrobel A."/>
            <person name="Rasinkangas P."/>
            <person name="Parkhill J."/>
            <person name="Rea M.C."/>
            <person name="O'Sullivan O."/>
            <person name="Ritari J."/>
            <person name="Douillard F.P."/>
            <person name="Paul Ross R."/>
            <person name="Yang R."/>
            <person name="Briner A.E."/>
            <person name="Felis G.E."/>
            <person name="de Vos W.M."/>
            <person name="Barrangou R."/>
            <person name="Klaenhammer T.R."/>
            <person name="Caufield P.W."/>
            <person name="Cui Y."/>
            <person name="Zhang H."/>
            <person name="O'Toole P.W."/>
        </authorList>
    </citation>
    <scope>NUCLEOTIDE SEQUENCE [LARGE SCALE GENOMIC DNA]</scope>
    <source>
        <strain evidence="6 7">DSM 15814</strain>
    </source>
</reference>
<accession>A0A0R1REK9</accession>
<dbReference type="InterPro" id="IPR006224">
    <property type="entry name" value="PsdUridine_synth_RluA-like_CS"/>
</dbReference>
<evidence type="ECO:0000313" key="6">
    <source>
        <dbReference type="EMBL" id="KRL53146.1"/>
    </source>
</evidence>
<sequence length="317" mass="35134">MAYPLRFEWRNQTHETVKLRTFLSAHGVSHAVLIQIKFHGGAMSINHRPAWSVDDVRPNDVVTIILPPEPANAAVTISDLPLSIVYEDDNFLVVNKPAGVASVPAHHYDNNTLVNRAKGYFITHGIPLQVPHIVTRLDKDTSGLVLFGKHHMAHSVLDQQLKAHSLQKTYLAVVSGTGLPEHGNFDQPIQRDPTSFIKRQTGETGQAARTEFWVLATAGDFSVVKVKLHTGRTHQIRVHFAGAGYPLVGDQLYGGDLHQGLNRQALACERLGFYDPFAGVQRQLTAPLAGDIQQLLTRYEINVDNVMQQLNTDLETN</sequence>
<dbReference type="Proteomes" id="UP000051999">
    <property type="component" value="Unassembled WGS sequence"/>
</dbReference>
<dbReference type="eggNOG" id="COG0564">
    <property type="taxonomic scope" value="Bacteria"/>
</dbReference>
<evidence type="ECO:0000256" key="4">
    <source>
        <dbReference type="RuleBase" id="RU362028"/>
    </source>
</evidence>
<dbReference type="PANTHER" id="PTHR21600">
    <property type="entry name" value="MITOCHONDRIAL RNA PSEUDOURIDINE SYNTHASE"/>
    <property type="match status" value="1"/>
</dbReference>